<dbReference type="Proteomes" id="UP000321199">
    <property type="component" value="Chromosome"/>
</dbReference>
<keyword evidence="6 8" id="KW-1133">Transmembrane helix</keyword>
<keyword evidence="3" id="KW-0328">Glycosyltransferase</keyword>
<feature type="transmembrane region" description="Helical" evidence="8">
    <location>
        <begin position="21"/>
        <end position="40"/>
    </location>
</feature>
<keyword evidence="2" id="KW-1003">Cell membrane</keyword>
<evidence type="ECO:0000256" key="4">
    <source>
        <dbReference type="ARBA" id="ARBA00022679"/>
    </source>
</evidence>
<protein>
    <submittedName>
        <fullName evidence="10">Glycosyltransferase family 39 protein</fullName>
    </submittedName>
</protein>
<keyword evidence="4 10" id="KW-0808">Transferase</keyword>
<evidence type="ECO:0000256" key="7">
    <source>
        <dbReference type="ARBA" id="ARBA00023136"/>
    </source>
</evidence>
<evidence type="ECO:0000256" key="3">
    <source>
        <dbReference type="ARBA" id="ARBA00022676"/>
    </source>
</evidence>
<evidence type="ECO:0000256" key="2">
    <source>
        <dbReference type="ARBA" id="ARBA00022475"/>
    </source>
</evidence>
<keyword evidence="11" id="KW-1185">Reference proteome</keyword>
<dbReference type="GO" id="GO:0005886">
    <property type="term" value="C:plasma membrane"/>
    <property type="evidence" value="ECO:0007669"/>
    <property type="project" value="UniProtKB-SubCell"/>
</dbReference>
<evidence type="ECO:0000256" key="8">
    <source>
        <dbReference type="SAM" id="Phobius"/>
    </source>
</evidence>
<keyword evidence="7 8" id="KW-0472">Membrane</keyword>
<dbReference type="GO" id="GO:0009103">
    <property type="term" value="P:lipopolysaccharide biosynthetic process"/>
    <property type="evidence" value="ECO:0007669"/>
    <property type="project" value="UniProtKB-ARBA"/>
</dbReference>
<evidence type="ECO:0000256" key="6">
    <source>
        <dbReference type="ARBA" id="ARBA00022989"/>
    </source>
</evidence>
<feature type="transmembrane region" description="Helical" evidence="8">
    <location>
        <begin position="203"/>
        <end position="224"/>
    </location>
</feature>
<comment type="subcellular location">
    <subcellularLocation>
        <location evidence="1">Cell membrane</location>
        <topology evidence="1">Multi-pass membrane protein</topology>
    </subcellularLocation>
</comment>
<organism evidence="10 11">
    <name type="scientific">Comamonas flocculans</name>
    <dbReference type="NCBI Taxonomy" id="2597701"/>
    <lineage>
        <taxon>Bacteria</taxon>
        <taxon>Pseudomonadati</taxon>
        <taxon>Pseudomonadota</taxon>
        <taxon>Betaproteobacteria</taxon>
        <taxon>Burkholderiales</taxon>
        <taxon>Comamonadaceae</taxon>
        <taxon>Comamonas</taxon>
    </lineage>
</organism>
<evidence type="ECO:0000313" key="10">
    <source>
        <dbReference type="EMBL" id="QEA14166.1"/>
    </source>
</evidence>
<dbReference type="KEGG" id="cof:FOZ74_14645"/>
<dbReference type="InterPro" id="IPR050297">
    <property type="entry name" value="LipidA_mod_glycosyltrf_83"/>
</dbReference>
<dbReference type="RefSeq" id="WP_146913747.1">
    <property type="nucleotide sequence ID" value="NZ_CP042344.1"/>
</dbReference>
<keyword evidence="5 8" id="KW-0812">Transmembrane</keyword>
<feature type="transmembrane region" description="Helical" evidence="8">
    <location>
        <begin position="325"/>
        <end position="343"/>
    </location>
</feature>
<proteinExistence type="predicted"/>
<dbReference type="PANTHER" id="PTHR33908:SF11">
    <property type="entry name" value="MEMBRANE PROTEIN"/>
    <property type="match status" value="1"/>
</dbReference>
<feature type="transmembrane region" description="Helical" evidence="8">
    <location>
        <begin position="259"/>
        <end position="278"/>
    </location>
</feature>
<dbReference type="EMBL" id="CP042344">
    <property type="protein sequence ID" value="QEA14166.1"/>
    <property type="molecule type" value="Genomic_DNA"/>
</dbReference>
<dbReference type="AlphaFoldDB" id="A0A5B8RX53"/>
<evidence type="ECO:0000256" key="1">
    <source>
        <dbReference type="ARBA" id="ARBA00004651"/>
    </source>
</evidence>
<feature type="transmembrane region" description="Helical" evidence="8">
    <location>
        <begin position="85"/>
        <end position="104"/>
    </location>
</feature>
<evidence type="ECO:0000313" key="11">
    <source>
        <dbReference type="Proteomes" id="UP000321199"/>
    </source>
</evidence>
<reference evidence="10 11" key="1">
    <citation type="submission" date="2019-07" db="EMBL/GenBank/DDBJ databases">
        <title>Complete genome sequence of Comamonas sp. NLF 7-7 isolated from livestock.</title>
        <authorList>
            <person name="Kim D.H."/>
            <person name="Kim J.G."/>
        </authorList>
    </citation>
    <scope>NUCLEOTIDE SEQUENCE [LARGE SCALE GENOMIC DNA]</scope>
    <source>
        <strain evidence="10 11">NLF 7-7</strain>
    </source>
</reference>
<dbReference type="OrthoDB" id="8933800at2"/>
<gene>
    <name evidence="10" type="ORF">FOZ74_14645</name>
</gene>
<feature type="transmembrane region" description="Helical" evidence="8">
    <location>
        <begin position="111"/>
        <end position="132"/>
    </location>
</feature>
<feature type="transmembrane region" description="Helical" evidence="8">
    <location>
        <begin position="162"/>
        <end position="191"/>
    </location>
</feature>
<name>A0A5B8RX53_9BURK</name>
<sequence length="491" mass="53361">MRGPHAPPPAGRAPLSARTAALLLLAFGAVWLLALAGTAVTPPLDNVEQSIWLRSLQWGYYKHPPLPTWLAAAATAAGGHGPLPLYLLGAACTLASLLIFWQLLRECRGPQFAHVALLAALCVTFYNGRLYYFNHNVVMMPAIAAMVWACWRLSVRPSLATWALLGLCAGLGMLAKYQTAVAGVCVLLWWLQLRGWRHPVHRVGLWLGAAVAALVFLPHALWLWQHDFAPLHYAQHSSLGVGLAPLARLKHTLLWLADWLFNRPVLAWLVLAAAWWGARPQPGDGAAAPTATAPEASRRFLLLWGMAPALMMALLGLALGTDLQLQWLTAFTLWTVAAVMVLLPSRALAWPARRAAGRAFAAAQVLLLAQLLLSSVYGPERWRSVHWRNFPSDRLAQGVAQPARELLGGPIDIISGPYKEAGALALRMAEHPRVLIDGKLAISPWISAEELRSARVISLFPAAELPAGAYRAMPGWAWRPGGPDHPKTPSP</sequence>
<evidence type="ECO:0000259" key="9">
    <source>
        <dbReference type="Pfam" id="PF13231"/>
    </source>
</evidence>
<dbReference type="GO" id="GO:0016763">
    <property type="term" value="F:pentosyltransferase activity"/>
    <property type="evidence" value="ECO:0007669"/>
    <property type="project" value="TreeGrafter"/>
</dbReference>
<feature type="domain" description="Glycosyltransferase RgtA/B/C/D-like" evidence="9">
    <location>
        <begin position="62"/>
        <end position="222"/>
    </location>
</feature>
<dbReference type="InterPro" id="IPR038731">
    <property type="entry name" value="RgtA/B/C-like"/>
</dbReference>
<feature type="transmembrane region" description="Helical" evidence="8">
    <location>
        <begin position="299"/>
        <end position="319"/>
    </location>
</feature>
<evidence type="ECO:0000256" key="5">
    <source>
        <dbReference type="ARBA" id="ARBA00022692"/>
    </source>
</evidence>
<dbReference type="PANTHER" id="PTHR33908">
    <property type="entry name" value="MANNOSYLTRANSFERASE YKCB-RELATED"/>
    <property type="match status" value="1"/>
</dbReference>
<dbReference type="Pfam" id="PF13231">
    <property type="entry name" value="PMT_2"/>
    <property type="match status" value="1"/>
</dbReference>
<accession>A0A5B8RX53</accession>